<dbReference type="PRINTS" id="PR00469">
    <property type="entry name" value="PNDRDTASEII"/>
</dbReference>
<dbReference type="Pfam" id="PF12831">
    <property type="entry name" value="FAD_oxidored"/>
    <property type="match status" value="1"/>
</dbReference>
<evidence type="ECO:0000256" key="1">
    <source>
        <dbReference type="ARBA" id="ARBA00001974"/>
    </source>
</evidence>
<evidence type="ECO:0000313" key="11">
    <source>
        <dbReference type="EMBL" id="BEQ14119.1"/>
    </source>
</evidence>
<dbReference type="PROSITE" id="PS51379">
    <property type="entry name" value="4FE4S_FER_2"/>
    <property type="match status" value="4"/>
</dbReference>
<dbReference type="GO" id="GO:0051539">
    <property type="term" value="F:4 iron, 4 sulfur cluster binding"/>
    <property type="evidence" value="ECO:0007669"/>
    <property type="project" value="UniProtKB-KW"/>
</dbReference>
<keyword evidence="7" id="KW-0560">Oxidoreductase</keyword>
<feature type="domain" description="4Fe-4S ferredoxin-type" evidence="10">
    <location>
        <begin position="935"/>
        <end position="964"/>
    </location>
</feature>
<proteinExistence type="inferred from homology"/>
<dbReference type="InterPro" id="IPR017900">
    <property type="entry name" value="4Fe4S_Fe_S_CS"/>
</dbReference>
<dbReference type="InterPro" id="IPR036188">
    <property type="entry name" value="FAD/NAD-bd_sf"/>
</dbReference>
<dbReference type="Gene3D" id="3.30.70.20">
    <property type="match status" value="1"/>
</dbReference>
<keyword evidence="9" id="KW-0411">Iron-sulfur</keyword>
<keyword evidence="5" id="KW-0479">Metal-binding</keyword>
<protein>
    <recommendedName>
        <fullName evidence="10">4Fe-4S ferredoxin-type domain-containing protein</fullName>
    </recommendedName>
</protein>
<organism evidence="11 12">
    <name type="scientific">Desulfoferula mesophila</name>
    <dbReference type="NCBI Taxonomy" id="3058419"/>
    <lineage>
        <taxon>Bacteria</taxon>
        <taxon>Pseudomonadati</taxon>
        <taxon>Thermodesulfobacteriota</taxon>
        <taxon>Desulfarculia</taxon>
        <taxon>Desulfarculales</taxon>
        <taxon>Desulfarculaceae</taxon>
        <taxon>Desulfoferula</taxon>
    </lineage>
</organism>
<reference evidence="12" key="1">
    <citation type="journal article" date="2023" name="Arch. Microbiol.">
        <title>Desulfoferula mesophilus gen. nov. sp. nov., a mesophilic sulfate-reducing bacterium isolated from a brackish lake sediment.</title>
        <authorList>
            <person name="Watanabe T."/>
            <person name="Yabe T."/>
            <person name="Tsuji J.M."/>
            <person name="Fukui M."/>
        </authorList>
    </citation>
    <scope>NUCLEOTIDE SEQUENCE [LARGE SCALE GENOMIC DNA]</scope>
    <source>
        <strain evidence="12">12FAK</strain>
    </source>
</reference>
<dbReference type="Pfam" id="PF00890">
    <property type="entry name" value="FAD_binding_2"/>
    <property type="match status" value="1"/>
</dbReference>
<dbReference type="Gene3D" id="3.40.50.720">
    <property type="entry name" value="NAD(P)-binding Rossmann-like Domain"/>
    <property type="match status" value="1"/>
</dbReference>
<evidence type="ECO:0000256" key="8">
    <source>
        <dbReference type="ARBA" id="ARBA00023004"/>
    </source>
</evidence>
<keyword evidence="3" id="KW-0004">4Fe-4S</keyword>
<dbReference type="InterPro" id="IPR003953">
    <property type="entry name" value="FAD-dep_OxRdtase_2_FAD-bd"/>
</dbReference>
<dbReference type="SUPFAM" id="SSF54862">
    <property type="entry name" value="4Fe-4S ferredoxins"/>
    <property type="match status" value="1"/>
</dbReference>
<dbReference type="InterPro" id="IPR017896">
    <property type="entry name" value="4Fe4S_Fe-S-bd"/>
</dbReference>
<feature type="domain" description="4Fe-4S ferredoxin-type" evidence="10">
    <location>
        <begin position="150"/>
        <end position="179"/>
    </location>
</feature>
<evidence type="ECO:0000313" key="12">
    <source>
        <dbReference type="Proteomes" id="UP001366166"/>
    </source>
</evidence>
<evidence type="ECO:0000256" key="4">
    <source>
        <dbReference type="ARBA" id="ARBA00022630"/>
    </source>
</evidence>
<gene>
    <name evidence="11" type="ORF">FAK_11850</name>
</gene>
<dbReference type="SUPFAM" id="SSF51905">
    <property type="entry name" value="FAD/NAD(P)-binding domain"/>
    <property type="match status" value="2"/>
</dbReference>
<dbReference type="Gene3D" id="3.50.50.60">
    <property type="entry name" value="FAD/NAD(P)-binding domain"/>
    <property type="match status" value="1"/>
</dbReference>
<dbReference type="AlphaFoldDB" id="A0AAU9EHS4"/>
<evidence type="ECO:0000259" key="10">
    <source>
        <dbReference type="PROSITE" id="PS51379"/>
    </source>
</evidence>
<dbReference type="GO" id="GO:0046872">
    <property type="term" value="F:metal ion binding"/>
    <property type="evidence" value="ECO:0007669"/>
    <property type="project" value="UniProtKB-KW"/>
</dbReference>
<dbReference type="PANTHER" id="PTHR43498">
    <property type="entry name" value="FERREDOXIN:COB-COM HETERODISULFIDE REDUCTASE SUBUNIT A"/>
    <property type="match status" value="1"/>
</dbReference>
<comment type="cofactor">
    <cofactor evidence="1">
        <name>FAD</name>
        <dbReference type="ChEBI" id="CHEBI:57692"/>
    </cofactor>
</comment>
<keyword evidence="12" id="KW-1185">Reference proteome</keyword>
<feature type="domain" description="4Fe-4S ferredoxin-type" evidence="10">
    <location>
        <begin position="104"/>
        <end position="133"/>
    </location>
</feature>
<feature type="domain" description="4Fe-4S ferredoxin-type" evidence="10">
    <location>
        <begin position="965"/>
        <end position="994"/>
    </location>
</feature>
<evidence type="ECO:0000256" key="7">
    <source>
        <dbReference type="ARBA" id="ARBA00023002"/>
    </source>
</evidence>
<dbReference type="Pfam" id="PF12838">
    <property type="entry name" value="Fer4_7"/>
    <property type="match status" value="1"/>
</dbReference>
<dbReference type="Pfam" id="PF13237">
    <property type="entry name" value="Fer4_10"/>
    <property type="match status" value="1"/>
</dbReference>
<dbReference type="Gene3D" id="3.30.70.3270">
    <property type="match status" value="1"/>
</dbReference>
<dbReference type="RefSeq" id="WP_338605846.1">
    <property type="nucleotide sequence ID" value="NZ_AP028679.1"/>
</dbReference>
<accession>A0AAU9EHS4</accession>
<evidence type="ECO:0000256" key="9">
    <source>
        <dbReference type="ARBA" id="ARBA00023014"/>
    </source>
</evidence>
<keyword evidence="6" id="KW-0274">FAD</keyword>
<keyword evidence="8" id="KW-0408">Iron</keyword>
<dbReference type="KEGG" id="dmp:FAK_11850"/>
<evidence type="ECO:0000256" key="6">
    <source>
        <dbReference type="ARBA" id="ARBA00022827"/>
    </source>
</evidence>
<evidence type="ECO:0000256" key="3">
    <source>
        <dbReference type="ARBA" id="ARBA00022485"/>
    </source>
</evidence>
<dbReference type="GO" id="GO:0016491">
    <property type="term" value="F:oxidoreductase activity"/>
    <property type="evidence" value="ECO:0007669"/>
    <property type="project" value="UniProtKB-KW"/>
</dbReference>
<dbReference type="EMBL" id="AP028679">
    <property type="protein sequence ID" value="BEQ14119.1"/>
    <property type="molecule type" value="Genomic_DNA"/>
</dbReference>
<sequence length="1011" mass="109344">MNQENSQRTSNSVLVLGGGIAGIKASYDLAEAGRQVYLLEKKPALGGFLPLLDRQFPTNDCNICYLSPDADKAGGARTVQTMPLTKLVSLEGQAGDFKAQVFTSPRYINVDRCNACGACLAACPQGAISFTPGLDTNSPTCLRYPQATPQAFAIDMSKCDRCGECIKVCVPEAIDLDQKEVEQTLEVGSVVLASGGELWDPAPMDEWYGHGRFPDVLTSLEFEQLMSSAGPTGGKFQRPSDGRHPKRIGWIQCAGSRTTKEGGNPYCSSICCMISMKEAIWAKEHFEHELEATVFFMDMRPMGKDYELYYQRAKSELGVNFVRCRPHTVDHNEETGDLRMTYVDDHGTLGEVDLDMVVLGVGFCAASDATEQAAALGIELDPYRFAKAEDFAPVSTSRPGVYACGMALGPQDIPGSLTQASAAGCLASSDLVAPRAMRREEDLPREKDFSKQEPRIGVFFVDWGRVVQEVVESQKVQDAASKMDGVVHVENLELSYGQDGLATLEKAIATHDINRVVVAGYSPRTHGRIFAEAIRKAGLNRAYLEMANIREQDALVHRGDQAAATNKAITLVRTAVAGVRHAKPTPSLSLPFNPDALVVGGGVAGMSAALGLAGQGGKVYLVERSRELGGLASELARTLDGRPLAPELAEMIARVKDNPNIEILTDTLVVDHKGQVGAFVTGVQTGPGMFYRQINHGVTILATGARRYEPSEYLYGQDSRIMTQLEMEKLLASGKAGESLGTVVMIQCVGSRNETNPTCGRICCRSAVKNALWIKEQNPEAQVFVLYRDMRMPFDSEDQYRKARELGVLFVRYSPEEPPQVGKDGETLEVIFKDHILDRRLSVEPSALVLSTPQIAADEDTEELCEIFRLQQGPGGFLLEDHPKVRPIDTPAPGVFAAGSVLCPASLAEARTQGLAAAGRALTLVSQKSLVLDTPVAKVNGDRCAACLICVRTCPYGIPYINADGYSEIDPAQCLGCGVCAAECPAQAIQLPGYEDDRMLSRTEALLEGVM</sequence>
<dbReference type="Proteomes" id="UP001366166">
    <property type="component" value="Chromosome"/>
</dbReference>
<dbReference type="PROSITE" id="PS00198">
    <property type="entry name" value="4FE4S_FER_1"/>
    <property type="match status" value="2"/>
</dbReference>
<name>A0AAU9EHS4_9BACT</name>
<dbReference type="InterPro" id="IPR023753">
    <property type="entry name" value="FAD/NAD-binding_dom"/>
</dbReference>
<dbReference type="Pfam" id="PF07992">
    <property type="entry name" value="Pyr_redox_2"/>
    <property type="match status" value="1"/>
</dbReference>
<evidence type="ECO:0000256" key="2">
    <source>
        <dbReference type="ARBA" id="ARBA00006561"/>
    </source>
</evidence>
<dbReference type="InterPro" id="IPR039650">
    <property type="entry name" value="HdrA-like"/>
</dbReference>
<dbReference type="PANTHER" id="PTHR43498:SF1">
    <property type="entry name" value="COB--COM HETERODISULFIDE REDUCTASE IRON-SULFUR SUBUNIT A"/>
    <property type="match status" value="1"/>
</dbReference>
<keyword evidence="4" id="KW-0285">Flavoprotein</keyword>
<evidence type="ECO:0000256" key="5">
    <source>
        <dbReference type="ARBA" id="ARBA00022723"/>
    </source>
</evidence>
<comment type="similarity">
    <text evidence="2">Belongs to the HdrA family.</text>
</comment>